<dbReference type="HOGENOM" id="CLU_1135003_0_0_1"/>
<reference evidence="1" key="3">
    <citation type="submission" date="2015-04" db="UniProtKB">
        <authorList>
            <consortium name="EnsemblPlants"/>
        </authorList>
    </citation>
    <scope>IDENTIFICATION</scope>
</reference>
<reference evidence="1 2" key="1">
    <citation type="submission" date="2012-08" db="EMBL/GenBank/DDBJ databases">
        <title>Oryza genome evolution.</title>
        <authorList>
            <person name="Wing R.A."/>
        </authorList>
    </citation>
    <scope>NUCLEOTIDE SEQUENCE</scope>
</reference>
<name>A0A0D9UYP8_9ORYZ</name>
<dbReference type="eggNOG" id="ENOG502R4ME">
    <property type="taxonomic scope" value="Eukaryota"/>
</dbReference>
<organism evidence="1 2">
    <name type="scientific">Leersia perrieri</name>
    <dbReference type="NCBI Taxonomy" id="77586"/>
    <lineage>
        <taxon>Eukaryota</taxon>
        <taxon>Viridiplantae</taxon>
        <taxon>Streptophyta</taxon>
        <taxon>Embryophyta</taxon>
        <taxon>Tracheophyta</taxon>
        <taxon>Spermatophyta</taxon>
        <taxon>Magnoliopsida</taxon>
        <taxon>Liliopsida</taxon>
        <taxon>Poales</taxon>
        <taxon>Poaceae</taxon>
        <taxon>BOP clade</taxon>
        <taxon>Oryzoideae</taxon>
        <taxon>Oryzeae</taxon>
        <taxon>Oryzinae</taxon>
        <taxon>Leersia</taxon>
    </lineage>
</organism>
<dbReference type="EnsemblPlants" id="LPERR01G07950.1">
    <property type="protein sequence ID" value="LPERR01G07950.1"/>
    <property type="gene ID" value="LPERR01G07950"/>
</dbReference>
<dbReference type="Proteomes" id="UP000032180">
    <property type="component" value="Chromosome 1"/>
</dbReference>
<dbReference type="AlphaFoldDB" id="A0A0D9UYP8"/>
<evidence type="ECO:0000313" key="2">
    <source>
        <dbReference type="Proteomes" id="UP000032180"/>
    </source>
</evidence>
<accession>A0A0D9UYP8</accession>
<reference evidence="2" key="2">
    <citation type="submission" date="2013-12" db="EMBL/GenBank/DDBJ databases">
        <authorList>
            <person name="Yu Y."/>
            <person name="Lee S."/>
            <person name="de Baynast K."/>
            <person name="Wissotski M."/>
            <person name="Liu L."/>
            <person name="Talag J."/>
            <person name="Goicoechea J."/>
            <person name="Angelova A."/>
            <person name="Jetty R."/>
            <person name="Kudrna D."/>
            <person name="Golser W."/>
            <person name="Rivera L."/>
            <person name="Zhang J."/>
            <person name="Wing R."/>
        </authorList>
    </citation>
    <scope>NUCLEOTIDE SEQUENCE</scope>
</reference>
<dbReference type="Gramene" id="LPERR01G07950.1">
    <property type="protein sequence ID" value="LPERR01G07950.1"/>
    <property type="gene ID" value="LPERR01G07950"/>
</dbReference>
<protein>
    <submittedName>
        <fullName evidence="1">Uncharacterized protein</fullName>
    </submittedName>
</protein>
<evidence type="ECO:0000313" key="1">
    <source>
        <dbReference type="EnsemblPlants" id="LPERR01G07950.1"/>
    </source>
</evidence>
<keyword evidence="2" id="KW-1185">Reference proteome</keyword>
<proteinExistence type="predicted"/>
<sequence>MVAAAFPAAPLQAAHFNLAKHKLELEGLSQTCRRDSFCFMCVHAFYSHCCHMHHGLPLYYHVVIPISVDTSTGKPIVPERSPGCCPDKPSLEFVTNLVNKEYYSTNLPRDAYYMKCCTTFPIAMCHHHEYKCGKDAILRIVERNGRHCIHCTDNEPWFSYLESILGDPVAVEEDDRDEMVMVLPVLRRSDLSVCVLCGDQLLDPRRGSLCSLPCDETYIQEVAQRKVRRDAARATQRLAKLHLDYV</sequence>